<feature type="compositionally biased region" description="Basic and acidic residues" evidence="1">
    <location>
        <begin position="71"/>
        <end position="83"/>
    </location>
</feature>
<reference evidence="2" key="2">
    <citation type="submission" date="2020-05" db="UniProtKB">
        <authorList>
            <consortium name="EnsemblMetazoa"/>
        </authorList>
    </citation>
    <scope>IDENTIFICATION</scope>
    <source>
        <strain evidence="2">IAEA</strain>
    </source>
</reference>
<feature type="region of interest" description="Disordered" evidence="1">
    <location>
        <begin position="66"/>
        <end position="101"/>
    </location>
</feature>
<evidence type="ECO:0000313" key="2">
    <source>
        <dbReference type="EnsemblMetazoa" id="GPAI040954-PA"/>
    </source>
</evidence>
<keyword evidence="3" id="KW-1185">Reference proteome</keyword>
<name>A0A1B0ACA2_GLOPL</name>
<sequence>MIVVTGVITLPVEWERQTKKMEFSLFQQTFHANKYLHKENTNEIIIRREKPLQALYKANNKCTSKVGTSTSHREIAVEPRHTTNELSTQQGKTYRERNKGAEAPRLDASVYNTIAEFIVDTERRRFT</sequence>
<dbReference type="AlphaFoldDB" id="A0A1B0ACA2"/>
<dbReference type="VEuPathDB" id="VectorBase:GPAI040954"/>
<evidence type="ECO:0000313" key="3">
    <source>
        <dbReference type="Proteomes" id="UP000092445"/>
    </source>
</evidence>
<dbReference type="Proteomes" id="UP000092445">
    <property type="component" value="Unassembled WGS sequence"/>
</dbReference>
<protein>
    <submittedName>
        <fullName evidence="2">Uncharacterized protein</fullName>
    </submittedName>
</protein>
<accession>A0A1B0ACA2</accession>
<dbReference type="EnsemblMetazoa" id="GPAI040954-RA">
    <property type="protein sequence ID" value="GPAI040954-PA"/>
    <property type="gene ID" value="GPAI040954"/>
</dbReference>
<reference evidence="3" key="1">
    <citation type="submission" date="2014-03" db="EMBL/GenBank/DDBJ databases">
        <authorList>
            <person name="Aksoy S."/>
            <person name="Warren W."/>
            <person name="Wilson R.K."/>
        </authorList>
    </citation>
    <scope>NUCLEOTIDE SEQUENCE [LARGE SCALE GENOMIC DNA]</scope>
    <source>
        <strain evidence="3">IAEA</strain>
    </source>
</reference>
<evidence type="ECO:0000256" key="1">
    <source>
        <dbReference type="SAM" id="MobiDB-lite"/>
    </source>
</evidence>
<organism evidence="2 3">
    <name type="scientific">Glossina pallidipes</name>
    <name type="common">Tsetse fly</name>
    <dbReference type="NCBI Taxonomy" id="7398"/>
    <lineage>
        <taxon>Eukaryota</taxon>
        <taxon>Metazoa</taxon>
        <taxon>Ecdysozoa</taxon>
        <taxon>Arthropoda</taxon>
        <taxon>Hexapoda</taxon>
        <taxon>Insecta</taxon>
        <taxon>Pterygota</taxon>
        <taxon>Neoptera</taxon>
        <taxon>Endopterygota</taxon>
        <taxon>Diptera</taxon>
        <taxon>Brachycera</taxon>
        <taxon>Muscomorpha</taxon>
        <taxon>Hippoboscoidea</taxon>
        <taxon>Glossinidae</taxon>
        <taxon>Glossina</taxon>
    </lineage>
</organism>
<proteinExistence type="predicted"/>